<protein>
    <recommendedName>
        <fullName evidence="3">DUF7029 domain-containing protein</fullName>
    </recommendedName>
</protein>
<evidence type="ECO:0000256" key="2">
    <source>
        <dbReference type="SAM" id="SignalP"/>
    </source>
</evidence>
<comment type="caution">
    <text evidence="4">The sequence shown here is derived from an EMBL/GenBank/DDBJ whole genome shotgun (WGS) entry which is preliminary data.</text>
</comment>
<dbReference type="InterPro" id="IPR054293">
    <property type="entry name" value="DUF7029"/>
</dbReference>
<reference evidence="4 5" key="1">
    <citation type="submission" date="2019-10" db="EMBL/GenBank/DDBJ databases">
        <authorList>
            <person name="Palmer J.M."/>
        </authorList>
    </citation>
    <scope>NUCLEOTIDE SEQUENCE [LARGE SCALE GENOMIC DNA]</scope>
    <source>
        <strain evidence="4 5">TWF696</strain>
    </source>
</reference>
<evidence type="ECO:0000259" key="3">
    <source>
        <dbReference type="Pfam" id="PF22974"/>
    </source>
</evidence>
<keyword evidence="2" id="KW-0732">Signal</keyword>
<proteinExistence type="predicted"/>
<dbReference type="AlphaFoldDB" id="A0AAV9VE10"/>
<dbReference type="Pfam" id="PF22974">
    <property type="entry name" value="DUF7029"/>
    <property type="match status" value="1"/>
</dbReference>
<dbReference type="EMBL" id="JAVHNQ010000001">
    <property type="protein sequence ID" value="KAK6359419.1"/>
    <property type="molecule type" value="Genomic_DNA"/>
</dbReference>
<feature type="domain" description="DUF7029" evidence="3">
    <location>
        <begin position="266"/>
        <end position="357"/>
    </location>
</feature>
<keyword evidence="5" id="KW-1185">Reference proteome</keyword>
<evidence type="ECO:0000313" key="4">
    <source>
        <dbReference type="EMBL" id="KAK6359419.1"/>
    </source>
</evidence>
<feature type="region of interest" description="Disordered" evidence="1">
    <location>
        <begin position="88"/>
        <end position="111"/>
    </location>
</feature>
<feature type="signal peptide" evidence="2">
    <location>
        <begin position="1"/>
        <end position="21"/>
    </location>
</feature>
<evidence type="ECO:0000313" key="5">
    <source>
        <dbReference type="Proteomes" id="UP001375240"/>
    </source>
</evidence>
<evidence type="ECO:0000256" key="1">
    <source>
        <dbReference type="SAM" id="MobiDB-lite"/>
    </source>
</evidence>
<feature type="region of interest" description="Disordered" evidence="1">
    <location>
        <begin position="182"/>
        <end position="213"/>
    </location>
</feature>
<gene>
    <name evidence="4" type="ORF">TWF696_000579</name>
</gene>
<sequence>MRTQFSLLAGVVALFVSNVGASPTPKCNSDNVLRALKGKSDQASAFCSTYTLSSATSGQPYPTYISKWSTESTRISSACTCLNSGNPATTSATTTPALTTTPATTSATTPVTTTRTTTIKCNGDNVLRALLGRPSDASAFCQTYTLSAATAGQSYPSYIAKYSTQATRISSACTCLVGPAPATTTTTPTTTTSSDPWHDPSPTETDTQQGYSDPTPVGTVTGVSIPIQTGTIEEGIAPAAVRSAYHGSLVGEESETVFLGVTALTAKADWPLVRLDDLLPGLTAAPQCGGSTISLTFIDSSHYDLAVDSWASQFLLVTSGDCGTPFELNFFQSSIQSSAANTIVLNIVETEIKDAISGLDTRFVHVPNPNVPQSRKRSIEERDLSDDFEDFINGIIGEVVGFVSKVIEYVNDLAKVTTAQWHIDTAFGSVVLVGDISISCWECGLSTSADIFGQAKIDFENLSETGLLLGLEFTNPSMILDLIFDIDQAIHVGKSVVFAEAPIFYAIVIPNIIEIGPLIQLVGSAELTTTSGFAWSHVGFTASWSNLDFGYNFITKQPFGGGNIIPTDFHASTGSFGTDHGVTREQEIDVDIWAGPRAKFGVTLGGTIDCSADLTFKFPAVHISASPKDAAQCGGDPATDICVTLSTSLEASLNADFEAGVLDFASSQQLPQTVYNGDFLIPFPEIIPGS</sequence>
<dbReference type="Proteomes" id="UP001375240">
    <property type="component" value="Unassembled WGS sequence"/>
</dbReference>
<name>A0AAV9VE10_9PEZI</name>
<accession>A0AAV9VE10</accession>
<organism evidence="4 5">
    <name type="scientific">Orbilia brochopaga</name>
    <dbReference type="NCBI Taxonomy" id="3140254"/>
    <lineage>
        <taxon>Eukaryota</taxon>
        <taxon>Fungi</taxon>
        <taxon>Dikarya</taxon>
        <taxon>Ascomycota</taxon>
        <taxon>Pezizomycotina</taxon>
        <taxon>Orbiliomycetes</taxon>
        <taxon>Orbiliales</taxon>
        <taxon>Orbiliaceae</taxon>
        <taxon>Orbilia</taxon>
    </lineage>
</organism>
<feature type="chain" id="PRO_5044024261" description="DUF7029 domain-containing protein" evidence="2">
    <location>
        <begin position="22"/>
        <end position="690"/>
    </location>
</feature>
<feature type="compositionally biased region" description="Low complexity" evidence="1">
    <location>
        <begin position="182"/>
        <end position="203"/>
    </location>
</feature>